<reference evidence="2" key="1">
    <citation type="journal article" date="2019" name="Int. J. Syst. Evol. Microbiol.">
        <title>The Global Catalogue of Microorganisms (GCM) 10K type strain sequencing project: providing services to taxonomists for standard genome sequencing and annotation.</title>
        <authorList>
            <consortium name="The Broad Institute Genomics Platform"/>
            <consortium name="The Broad Institute Genome Sequencing Center for Infectious Disease"/>
            <person name="Wu L."/>
            <person name="Ma J."/>
        </authorList>
    </citation>
    <scope>NUCLEOTIDE SEQUENCE [LARGE SCALE GENOMIC DNA]</scope>
    <source>
        <strain evidence="2">JCM 16898</strain>
    </source>
</reference>
<proteinExistence type="predicted"/>
<dbReference type="Proteomes" id="UP001500689">
    <property type="component" value="Unassembled WGS sequence"/>
</dbReference>
<evidence type="ECO:0000313" key="2">
    <source>
        <dbReference type="Proteomes" id="UP001500689"/>
    </source>
</evidence>
<comment type="caution">
    <text evidence="1">The sequence shown here is derived from an EMBL/GenBank/DDBJ whole genome shotgun (WGS) entry which is preliminary data.</text>
</comment>
<protein>
    <recommendedName>
        <fullName evidence="3">Beta-ketoacyl synthase, N-terminal domain</fullName>
    </recommendedName>
</protein>
<dbReference type="InterPro" id="IPR016039">
    <property type="entry name" value="Thiolase-like"/>
</dbReference>
<dbReference type="SUPFAM" id="SSF53901">
    <property type="entry name" value="Thiolase-like"/>
    <property type="match status" value="1"/>
</dbReference>
<keyword evidence="2" id="KW-1185">Reference proteome</keyword>
<dbReference type="EMBL" id="BAAAZN010000014">
    <property type="protein sequence ID" value="GAA3567268.1"/>
    <property type="molecule type" value="Genomic_DNA"/>
</dbReference>
<sequence>MKELVTVTALFDVPRVIAATACVTPWPQRDPDRPGAADPELPPIKGFVLSRFSPIVRRAVVGCLGEPGADLIGADGPATAIVLGTLSGDPTTLDTSTRRLIAGQVHSPLLFFQSVTTSILGHLGQEYGISGPVTCLSVRDDEGEETLRAADLLLTDESVRQVLVIGVEMAVNERLAAGYARAGGRDSPSRPADGDTAVAFLLRRAGAGVRVVAEGERTGPRDPVDRSFGWLEGLVGLHVAAERARSAPVSYGPPFPGGARLSLGRTAGA</sequence>
<evidence type="ECO:0000313" key="1">
    <source>
        <dbReference type="EMBL" id="GAA3567268.1"/>
    </source>
</evidence>
<gene>
    <name evidence="1" type="ORF">GCM10022222_59030</name>
</gene>
<evidence type="ECO:0008006" key="3">
    <source>
        <dbReference type="Google" id="ProtNLM"/>
    </source>
</evidence>
<organism evidence="1 2">
    <name type="scientific">Amycolatopsis ultiminotia</name>
    <dbReference type="NCBI Taxonomy" id="543629"/>
    <lineage>
        <taxon>Bacteria</taxon>
        <taxon>Bacillati</taxon>
        <taxon>Actinomycetota</taxon>
        <taxon>Actinomycetes</taxon>
        <taxon>Pseudonocardiales</taxon>
        <taxon>Pseudonocardiaceae</taxon>
        <taxon>Amycolatopsis</taxon>
    </lineage>
</organism>
<dbReference type="Gene3D" id="3.40.47.10">
    <property type="match status" value="1"/>
</dbReference>
<name>A0ABP6XJB9_9PSEU</name>
<accession>A0ABP6XJB9</accession>